<organism evidence="2 3">
    <name type="scientific">Hydrogenispora ethanolica</name>
    <dbReference type="NCBI Taxonomy" id="1082276"/>
    <lineage>
        <taxon>Bacteria</taxon>
        <taxon>Bacillati</taxon>
        <taxon>Bacillota</taxon>
        <taxon>Hydrogenispora</taxon>
    </lineage>
</organism>
<keyword evidence="1" id="KW-0812">Transmembrane</keyword>
<protein>
    <submittedName>
        <fullName evidence="2">Uncharacterized protein</fullName>
    </submittedName>
</protein>
<evidence type="ECO:0000313" key="2">
    <source>
        <dbReference type="EMBL" id="TCL68517.1"/>
    </source>
</evidence>
<name>A0A4V2QEL8_HYDET</name>
<dbReference type="EMBL" id="SLUN01000013">
    <property type="protein sequence ID" value="TCL68517.1"/>
    <property type="molecule type" value="Genomic_DNA"/>
</dbReference>
<gene>
    <name evidence="2" type="ORF">EDC14_101357</name>
</gene>
<evidence type="ECO:0000256" key="1">
    <source>
        <dbReference type="SAM" id="Phobius"/>
    </source>
</evidence>
<evidence type="ECO:0000313" key="3">
    <source>
        <dbReference type="Proteomes" id="UP000295008"/>
    </source>
</evidence>
<sequence>MAVNDPKTLRWIRITLAVIIAYLIWVYGRG</sequence>
<dbReference type="Proteomes" id="UP000295008">
    <property type="component" value="Unassembled WGS sequence"/>
</dbReference>
<proteinExistence type="predicted"/>
<reference evidence="2 3" key="1">
    <citation type="submission" date="2019-03" db="EMBL/GenBank/DDBJ databases">
        <title>Genomic Encyclopedia of Type Strains, Phase IV (KMG-IV): sequencing the most valuable type-strain genomes for metagenomic binning, comparative biology and taxonomic classification.</title>
        <authorList>
            <person name="Goeker M."/>
        </authorList>
    </citation>
    <scope>NUCLEOTIDE SEQUENCE [LARGE SCALE GENOMIC DNA]</scope>
    <source>
        <strain evidence="2 3">LX-B</strain>
    </source>
</reference>
<accession>A0A4V2QEL8</accession>
<keyword evidence="3" id="KW-1185">Reference proteome</keyword>
<keyword evidence="1" id="KW-0472">Membrane</keyword>
<comment type="caution">
    <text evidence="2">The sequence shown here is derived from an EMBL/GenBank/DDBJ whole genome shotgun (WGS) entry which is preliminary data.</text>
</comment>
<keyword evidence="1" id="KW-1133">Transmembrane helix</keyword>
<feature type="transmembrane region" description="Helical" evidence="1">
    <location>
        <begin position="12"/>
        <end position="28"/>
    </location>
</feature>
<dbReference type="AlphaFoldDB" id="A0A4V2QEL8"/>